<dbReference type="AlphaFoldDB" id="A0A3D8H9T5"/>
<evidence type="ECO:0000259" key="1">
    <source>
        <dbReference type="Pfam" id="PF16249"/>
    </source>
</evidence>
<gene>
    <name evidence="3" type="ORF">DWU89_19880</name>
    <name evidence="2" type="ORF">H8784_19370</name>
</gene>
<evidence type="ECO:0000313" key="4">
    <source>
        <dbReference type="Proteomes" id="UP000256321"/>
    </source>
</evidence>
<proteinExistence type="predicted"/>
<keyword evidence="5" id="KW-1185">Reference proteome</keyword>
<dbReference type="EMBL" id="JACRTI010000090">
    <property type="protein sequence ID" value="MBC8603869.1"/>
    <property type="molecule type" value="Genomic_DNA"/>
</dbReference>
<comment type="caution">
    <text evidence="3">The sequence shown here is derived from an EMBL/GenBank/DDBJ whole genome shotgun (WGS) entry which is preliminary data.</text>
</comment>
<dbReference type="Pfam" id="PF16249">
    <property type="entry name" value="DUF4906"/>
    <property type="match status" value="1"/>
</dbReference>
<evidence type="ECO:0000313" key="2">
    <source>
        <dbReference type="EMBL" id="MBC8603869.1"/>
    </source>
</evidence>
<protein>
    <submittedName>
        <fullName evidence="3">DUF4906 domain-containing protein</fullName>
    </submittedName>
</protein>
<reference evidence="2 5" key="2">
    <citation type="submission" date="2020-08" db="EMBL/GenBank/DDBJ databases">
        <title>Genome public.</title>
        <authorList>
            <person name="Liu C."/>
            <person name="Sun Q."/>
        </authorList>
    </citation>
    <scope>NUCLEOTIDE SEQUENCE [LARGE SCALE GENOMIC DNA]</scope>
    <source>
        <strain evidence="2 5">426_9</strain>
    </source>
</reference>
<feature type="domain" description="DUF4906" evidence="1">
    <location>
        <begin position="235"/>
        <end position="312"/>
    </location>
</feature>
<accession>A0A3D8H9T5</accession>
<dbReference type="PROSITE" id="PS51257">
    <property type="entry name" value="PROKAR_LIPOPROTEIN"/>
    <property type="match status" value="1"/>
</dbReference>
<dbReference type="RefSeq" id="WP_115501368.1">
    <property type="nucleotide sequence ID" value="NZ_JACRTI010000090.1"/>
</dbReference>
<name>A0A3D8H9T5_9BACT</name>
<dbReference type="Proteomes" id="UP000629596">
    <property type="component" value="Unassembled WGS sequence"/>
</dbReference>
<evidence type="ECO:0000313" key="5">
    <source>
        <dbReference type="Proteomes" id="UP000629596"/>
    </source>
</evidence>
<evidence type="ECO:0000313" key="3">
    <source>
        <dbReference type="EMBL" id="RDU47392.1"/>
    </source>
</evidence>
<dbReference type="InterPro" id="IPR032594">
    <property type="entry name" value="DUF4906"/>
</dbReference>
<organism evidence="3 4">
    <name type="scientific">Parabacteroides acidifaciens</name>
    <dbReference type="NCBI Taxonomy" id="2290935"/>
    <lineage>
        <taxon>Bacteria</taxon>
        <taxon>Pseudomonadati</taxon>
        <taxon>Bacteroidota</taxon>
        <taxon>Bacteroidia</taxon>
        <taxon>Bacteroidales</taxon>
        <taxon>Tannerellaceae</taxon>
        <taxon>Parabacteroides</taxon>
    </lineage>
</organism>
<dbReference type="Proteomes" id="UP000256321">
    <property type="component" value="Unassembled WGS sequence"/>
</dbReference>
<dbReference type="EMBL" id="QREV01000090">
    <property type="protein sequence ID" value="RDU47392.1"/>
    <property type="molecule type" value="Genomic_DNA"/>
</dbReference>
<reference evidence="3 4" key="1">
    <citation type="submission" date="2018-07" db="EMBL/GenBank/DDBJ databases">
        <title>Parabacteroides acidifaciens nov. sp., isolated from human feces.</title>
        <authorList>
            <person name="Wang Y.J."/>
        </authorList>
    </citation>
    <scope>NUCLEOTIDE SEQUENCE [LARGE SCALE GENOMIC DNA]</scope>
    <source>
        <strain evidence="3 4">426-9</strain>
    </source>
</reference>
<sequence length="693" mass="76667">MKTKNIFWLLAIWTTLITACAEKDELQSVKGVSVEVTCSLQVARIGGERSTRGTNLTAEESAIQDLTVIQFDGEGDDAPTMIVRTFQNPSSLEGLKVGLMQPQNAEKQQTLYFIANAGKTFSNFNGTLKTFKATVIPSSEMGGNILMTGSCLTVIKKETSVAATLTSRLAKIVFKIDLTSLPSGARFEPLWLQLRSVSTDASPEAPASGTVYPAQSSELYSDLEPVVSNIDKGYTWYIPENRRGKSTATVNDAKDKNNNKPDNYCTCVYLEANYYPNADNNTDAKRVNYTLYPGNNNTDNFDIEGNKSYTVNLKITGVDGKNDSRLEVKDIPASLPGANCYMVKPNSFLTFNPHNPPGADVSGTIVYLDRVGSKDKCNIARAEIVWQTKPGLIRAIYHLSASGEYRIQTANMTGNALIAAYDEENKILWSWHIWVTDYTLDDVDEKIKNISENTNQEISLTNDGKSRVFMWEKYVWMDRGIGALSNEPGFDSFGMIYQWGRKDPFLPGDQIASTALLINTITPTYDANGNRIYASGISGNGIENAISNPIFFLKNWSVDKKELWNYPNKTVFDPCPAGWCIPPSGAVANFTTKTSVTYKTNNGQLDKNAAFANNLTNLFWPYVGYRHVSSGAGYACGHLGIYWCSNFQNTEKTNVYVYGGYQNQYNDSSQGKQNYRGPNDGLLGRCVKIKTTN</sequence>